<comment type="cofactor">
    <cofactor evidence="9">
        <name>Mg(2+)</name>
        <dbReference type="ChEBI" id="CHEBI:18420"/>
    </cofactor>
    <cofactor evidence="9">
        <name>Mn(2+)</name>
        <dbReference type="ChEBI" id="CHEBI:29035"/>
    </cofactor>
    <text evidence="9">Mg(2+). Can also accept Mn(2+).</text>
</comment>
<dbReference type="PROSITE" id="PS01075">
    <property type="entry name" value="ACETATE_KINASE_1"/>
    <property type="match status" value="1"/>
</dbReference>
<organism evidence="12 13">
    <name type="scientific">Sphaerotilus natans subsp. natans DSM 6575</name>
    <dbReference type="NCBI Taxonomy" id="1286631"/>
    <lineage>
        <taxon>Bacteria</taxon>
        <taxon>Pseudomonadati</taxon>
        <taxon>Pseudomonadota</taxon>
        <taxon>Betaproteobacteria</taxon>
        <taxon>Burkholderiales</taxon>
        <taxon>Sphaerotilaceae</taxon>
        <taxon>Sphaerotilus</taxon>
    </lineage>
</organism>
<feature type="binding site" evidence="9">
    <location>
        <position position="397"/>
    </location>
    <ligand>
        <name>Mg(2+)</name>
        <dbReference type="ChEBI" id="CHEBI:18420"/>
    </ligand>
</feature>
<feature type="site" description="Transition state stabilizer" evidence="9">
    <location>
        <position position="194"/>
    </location>
</feature>
<dbReference type="STRING" id="34103.SAMN05421778_10153"/>
<feature type="binding site" evidence="9">
    <location>
        <position position="106"/>
    </location>
    <ligand>
        <name>substrate</name>
    </ligand>
</feature>
<feature type="binding site" evidence="9">
    <location>
        <begin position="220"/>
        <end position="224"/>
    </location>
    <ligand>
        <name>ATP</name>
        <dbReference type="ChEBI" id="CHEBI:30616"/>
    </ligand>
</feature>
<evidence type="ECO:0000256" key="3">
    <source>
        <dbReference type="ARBA" id="ARBA00022679"/>
    </source>
</evidence>
<dbReference type="PANTHER" id="PTHR21060">
    <property type="entry name" value="ACETATE KINASE"/>
    <property type="match status" value="1"/>
</dbReference>
<dbReference type="GO" id="GO:0006083">
    <property type="term" value="P:acetate metabolic process"/>
    <property type="evidence" value="ECO:0007669"/>
    <property type="project" value="TreeGrafter"/>
</dbReference>
<dbReference type="eggNOG" id="COG0282">
    <property type="taxonomic scope" value="Bacteria"/>
</dbReference>
<feature type="site" description="Transition state stabilizer" evidence="9">
    <location>
        <position position="253"/>
    </location>
</feature>
<keyword evidence="4 9" id="KW-0479">Metal-binding</keyword>
<dbReference type="GO" id="GO:0008776">
    <property type="term" value="F:acetate kinase activity"/>
    <property type="evidence" value="ECO:0007669"/>
    <property type="project" value="UniProtKB-UniRule"/>
</dbReference>
<dbReference type="GO" id="GO:0005524">
    <property type="term" value="F:ATP binding"/>
    <property type="evidence" value="ECO:0007669"/>
    <property type="project" value="UniProtKB-KW"/>
</dbReference>
<protein>
    <recommendedName>
        <fullName evidence="9">Acetate kinase</fullName>
        <ecNumber evidence="9">2.7.2.1</ecNumber>
    </recommendedName>
    <alternativeName>
        <fullName evidence="9">Acetokinase</fullName>
    </alternativeName>
</protein>
<dbReference type="RefSeq" id="WP_076458441.1">
    <property type="nucleotide sequence ID" value="NZ_AZRA01000097.1"/>
</dbReference>
<feature type="binding site" evidence="9">
    <location>
        <begin position="342"/>
        <end position="346"/>
    </location>
    <ligand>
        <name>ATP</name>
        <dbReference type="ChEBI" id="CHEBI:30616"/>
    </ligand>
</feature>
<comment type="subcellular location">
    <subcellularLocation>
        <location evidence="9">Cytoplasm</location>
    </subcellularLocation>
</comment>
<gene>
    <name evidence="9" type="primary">ackA</name>
    <name evidence="12" type="ORF">X805_31920</name>
</gene>
<dbReference type="SUPFAM" id="SSF53067">
    <property type="entry name" value="Actin-like ATPase domain"/>
    <property type="match status" value="2"/>
</dbReference>
<dbReference type="EMBL" id="AZRA01000097">
    <property type="protein sequence ID" value="KDB51182.1"/>
    <property type="molecule type" value="Genomic_DNA"/>
</dbReference>
<dbReference type="PRINTS" id="PR00471">
    <property type="entry name" value="ACETATEKNASE"/>
</dbReference>
<keyword evidence="5 9" id="KW-0547">Nucleotide-binding</keyword>
<evidence type="ECO:0000256" key="9">
    <source>
        <dbReference type="HAMAP-Rule" id="MF_00020"/>
    </source>
</evidence>
<dbReference type="UniPathway" id="UPA00340">
    <property type="reaction ID" value="UER00458"/>
</dbReference>
<feature type="active site" description="Proton donor/acceptor" evidence="9">
    <location>
        <position position="163"/>
    </location>
</feature>
<evidence type="ECO:0000256" key="10">
    <source>
        <dbReference type="RuleBase" id="RU003835"/>
    </source>
</evidence>
<dbReference type="InterPro" id="IPR043129">
    <property type="entry name" value="ATPase_NBD"/>
</dbReference>
<dbReference type="NCBIfam" id="TIGR00016">
    <property type="entry name" value="ackA"/>
    <property type="match status" value="1"/>
</dbReference>
<evidence type="ECO:0000256" key="11">
    <source>
        <dbReference type="SAM" id="MobiDB-lite"/>
    </source>
</evidence>
<dbReference type="GO" id="GO:0006085">
    <property type="term" value="P:acetyl-CoA biosynthetic process"/>
    <property type="evidence" value="ECO:0007669"/>
    <property type="project" value="UniProtKB-UniRule"/>
</dbReference>
<keyword evidence="13" id="KW-1185">Reference proteome</keyword>
<dbReference type="InterPro" id="IPR023865">
    <property type="entry name" value="Aliphatic_acid_kinase_CS"/>
</dbReference>
<evidence type="ECO:0000256" key="8">
    <source>
        <dbReference type="ARBA" id="ARBA00022842"/>
    </source>
</evidence>
<keyword evidence="3 9" id="KW-0808">Transferase</keyword>
<comment type="subunit">
    <text evidence="9">Homodimer.</text>
</comment>
<proteinExistence type="inferred from homology"/>
<comment type="similarity">
    <text evidence="1 9 10">Belongs to the acetokinase family.</text>
</comment>
<feature type="binding site" evidence="9">
    <location>
        <position position="24"/>
    </location>
    <ligand>
        <name>ATP</name>
        <dbReference type="ChEBI" id="CHEBI:30616"/>
    </ligand>
</feature>
<dbReference type="GO" id="GO:0000287">
    <property type="term" value="F:magnesium ion binding"/>
    <property type="evidence" value="ECO:0007669"/>
    <property type="project" value="UniProtKB-UniRule"/>
</dbReference>
<feature type="binding site" evidence="9">
    <location>
        <begin position="294"/>
        <end position="296"/>
    </location>
    <ligand>
        <name>ATP</name>
        <dbReference type="ChEBI" id="CHEBI:30616"/>
    </ligand>
</feature>
<dbReference type="InterPro" id="IPR004372">
    <property type="entry name" value="Ac/propionate_kinase"/>
</dbReference>
<comment type="catalytic activity">
    <reaction evidence="9">
        <text>acetate + ATP = acetyl phosphate + ADP</text>
        <dbReference type="Rhea" id="RHEA:11352"/>
        <dbReference type="ChEBI" id="CHEBI:22191"/>
        <dbReference type="ChEBI" id="CHEBI:30089"/>
        <dbReference type="ChEBI" id="CHEBI:30616"/>
        <dbReference type="ChEBI" id="CHEBI:456216"/>
        <dbReference type="EC" id="2.7.2.1"/>
    </reaction>
</comment>
<comment type="function">
    <text evidence="9">Catalyzes the formation of acetyl phosphate from acetate and ATP. Can also catalyze the reverse reaction.</text>
</comment>
<keyword evidence="7 9" id="KW-0067">ATP-binding</keyword>
<evidence type="ECO:0000256" key="7">
    <source>
        <dbReference type="ARBA" id="ARBA00022840"/>
    </source>
</evidence>
<keyword evidence="6 9" id="KW-0418">Kinase</keyword>
<evidence type="ECO:0000256" key="6">
    <source>
        <dbReference type="ARBA" id="ARBA00022777"/>
    </source>
</evidence>
<dbReference type="HAMAP" id="MF_00020">
    <property type="entry name" value="Acetate_kinase"/>
    <property type="match status" value="1"/>
</dbReference>
<dbReference type="InterPro" id="IPR000890">
    <property type="entry name" value="Aliphatic_acid_kin_short-chain"/>
</dbReference>
<dbReference type="EC" id="2.7.2.1" evidence="9"/>
<sequence>MNAVAATATEAAVLVVNAGSSTLKFALYPRSDDSAAAFAAHPSFASGQLDGLQPGGTLRLCPSGEVPTELPSPVDEQARFAVALQALQRHVAERAPQAQIVAVAHRIVHGGGQFVAPVVLDDAALAQLAGLSPLAPLHQPHNLAGVAALREAFPALPQVGCFDTAFHASLPDLETRFALPQALHDEGIRRYGFHGLSYQYLMQVLPAFSARAGGRVLMAHLGSGASLCGAIDGRSAATTMGFSALDGLMMGSRSGALDPGVVLHLWRQGWTEAQVEKLLYKDSGLLGVSGLSADMRLLRRLAGQGQTRAQRAIDLFIHRLRRESGALAAVLGGLDVLVCTGGIGEHDAATRAAMAEALHFLGVSIDPQANAAATGDTVRAIHAADSAVEVWVVPTDEGRIAAQAAWALLDAPHEPAPSAPAPGTPPARASLAA</sequence>
<reference evidence="12 13" key="1">
    <citation type="journal article" date="2014" name="FEMS Microbiol. Ecol.">
        <title>Sphaerotilus natans encrusted with nanoball-shaped Fe(III) oxide minerals formed by nitrate-reducing mixotrophic Fe(II) oxidation.</title>
        <authorList>
            <person name="Park S."/>
            <person name="Kim D.H."/>
            <person name="Lee J.H."/>
            <person name="Hur H.G."/>
        </authorList>
    </citation>
    <scope>NUCLEOTIDE SEQUENCE [LARGE SCALE GENOMIC DNA]</scope>
    <source>
        <strain evidence="12 13">DSM 6575</strain>
    </source>
</reference>
<dbReference type="PANTHER" id="PTHR21060:SF21">
    <property type="entry name" value="ACETATE KINASE"/>
    <property type="match status" value="1"/>
</dbReference>
<dbReference type="Pfam" id="PF00871">
    <property type="entry name" value="Acetate_kinase"/>
    <property type="match status" value="1"/>
</dbReference>
<accession>A0A059KI84</accession>
<keyword evidence="8 9" id="KW-0460">Magnesium</keyword>
<feature type="region of interest" description="Disordered" evidence="11">
    <location>
        <begin position="412"/>
        <end position="433"/>
    </location>
</feature>
<evidence type="ECO:0000313" key="13">
    <source>
        <dbReference type="Proteomes" id="UP000026714"/>
    </source>
</evidence>
<dbReference type="GO" id="GO:0005829">
    <property type="term" value="C:cytosol"/>
    <property type="evidence" value="ECO:0007669"/>
    <property type="project" value="TreeGrafter"/>
</dbReference>
<dbReference type="Proteomes" id="UP000026714">
    <property type="component" value="Unassembled WGS sequence"/>
</dbReference>
<dbReference type="AlphaFoldDB" id="A0A059KI84"/>
<dbReference type="Gene3D" id="3.30.420.40">
    <property type="match status" value="2"/>
</dbReference>
<dbReference type="PATRIC" id="fig|1286631.3.peg.3114"/>
<comment type="caution">
    <text evidence="12">The sequence shown here is derived from an EMBL/GenBank/DDBJ whole genome shotgun (WGS) entry which is preliminary data.</text>
</comment>
<feature type="binding site" evidence="9">
    <location>
        <position position="17"/>
    </location>
    <ligand>
        <name>Mg(2+)</name>
        <dbReference type="ChEBI" id="CHEBI:18420"/>
    </ligand>
</feature>
<evidence type="ECO:0000256" key="1">
    <source>
        <dbReference type="ARBA" id="ARBA00008748"/>
    </source>
</evidence>
<evidence type="ECO:0000256" key="5">
    <source>
        <dbReference type="ARBA" id="ARBA00022741"/>
    </source>
</evidence>
<keyword evidence="2 9" id="KW-0963">Cytoplasm</keyword>
<evidence type="ECO:0000256" key="2">
    <source>
        <dbReference type="ARBA" id="ARBA00022490"/>
    </source>
</evidence>
<comment type="pathway">
    <text evidence="9">Metabolic intermediate biosynthesis; acetyl-CoA biosynthesis; acetyl-CoA from acetate: step 1/2.</text>
</comment>
<dbReference type="PIRSF" id="PIRSF000722">
    <property type="entry name" value="Acetate_prop_kin"/>
    <property type="match status" value="1"/>
</dbReference>
<evidence type="ECO:0000256" key="4">
    <source>
        <dbReference type="ARBA" id="ARBA00022723"/>
    </source>
</evidence>
<name>A0A059KI84_9BURK</name>
<feature type="compositionally biased region" description="Pro residues" evidence="11">
    <location>
        <begin position="414"/>
        <end position="425"/>
    </location>
</feature>
<evidence type="ECO:0000313" key="12">
    <source>
        <dbReference type="EMBL" id="KDB51182.1"/>
    </source>
</evidence>